<accession>A0ACB8ESI4</accession>
<evidence type="ECO:0000313" key="1">
    <source>
        <dbReference type="EMBL" id="KAH7995468.1"/>
    </source>
</evidence>
<organism evidence="1 2">
    <name type="scientific">Sphaerodactylus townsendi</name>
    <dbReference type="NCBI Taxonomy" id="933632"/>
    <lineage>
        <taxon>Eukaryota</taxon>
        <taxon>Metazoa</taxon>
        <taxon>Chordata</taxon>
        <taxon>Craniata</taxon>
        <taxon>Vertebrata</taxon>
        <taxon>Euteleostomi</taxon>
        <taxon>Lepidosauria</taxon>
        <taxon>Squamata</taxon>
        <taxon>Bifurcata</taxon>
        <taxon>Gekkota</taxon>
        <taxon>Sphaerodactylidae</taxon>
        <taxon>Sphaerodactylus</taxon>
    </lineage>
</organism>
<keyword evidence="2" id="KW-1185">Reference proteome</keyword>
<comment type="caution">
    <text evidence="1">The sequence shown here is derived from an EMBL/GenBank/DDBJ whole genome shotgun (WGS) entry which is preliminary data.</text>
</comment>
<gene>
    <name evidence="1" type="ORF">K3G42_025656</name>
</gene>
<protein>
    <submittedName>
        <fullName evidence="1">Uncharacterized protein</fullName>
    </submittedName>
</protein>
<proteinExistence type="predicted"/>
<name>A0ACB8ESI4_9SAUR</name>
<dbReference type="Proteomes" id="UP000827872">
    <property type="component" value="Linkage Group LG07"/>
</dbReference>
<sequence length="161" mass="18034">MKLEEMSSCQRDALGLTKNSMHKTRIKQSVRTAVASARIQRLAQPIVKKSNPCYENRYMEAPIRKVNLAALQTVATPRLVELSKAKALPPNSFPDRRAEWSVSQAAKKTVASPRLLELARCPTRASTNFVQFNPEAFTVTEAAKKARCTDRLNKLAEPILR</sequence>
<evidence type="ECO:0000313" key="2">
    <source>
        <dbReference type="Proteomes" id="UP000827872"/>
    </source>
</evidence>
<reference evidence="1" key="1">
    <citation type="submission" date="2021-08" db="EMBL/GenBank/DDBJ databases">
        <title>The first chromosome-level gecko genome reveals the dynamic sex chromosomes of Neotropical dwarf geckos (Sphaerodactylidae: Sphaerodactylus).</title>
        <authorList>
            <person name="Pinto B.J."/>
            <person name="Keating S.E."/>
            <person name="Gamble T."/>
        </authorList>
    </citation>
    <scope>NUCLEOTIDE SEQUENCE</scope>
    <source>
        <strain evidence="1">TG3544</strain>
    </source>
</reference>
<dbReference type="EMBL" id="CM037620">
    <property type="protein sequence ID" value="KAH7995468.1"/>
    <property type="molecule type" value="Genomic_DNA"/>
</dbReference>